<protein>
    <submittedName>
        <fullName evidence="1">Uncharacterized protein</fullName>
    </submittedName>
</protein>
<name>A0ABV6E7I5_9GAMM</name>
<dbReference type="Proteomes" id="UP001589792">
    <property type="component" value="Unassembled WGS sequence"/>
</dbReference>
<dbReference type="EMBL" id="JBHLXG010000001">
    <property type="protein sequence ID" value="MFC0224956.1"/>
    <property type="molecule type" value="Genomic_DNA"/>
</dbReference>
<sequence length="71" mass="8200">MESRSRFCVENKSTLLVQKAAEELENWLKQKIDPALARLLQGEAVYLTEQQAEKQMGDFKAKIRAKYAARK</sequence>
<gene>
    <name evidence="1" type="ORF">ACFFJ3_00260</name>
</gene>
<organism evidence="1 2">
    <name type="scientific">Serratia aquatilis</name>
    <dbReference type="NCBI Taxonomy" id="1737515"/>
    <lineage>
        <taxon>Bacteria</taxon>
        <taxon>Pseudomonadati</taxon>
        <taxon>Pseudomonadota</taxon>
        <taxon>Gammaproteobacteria</taxon>
        <taxon>Enterobacterales</taxon>
        <taxon>Yersiniaceae</taxon>
        <taxon>Serratia</taxon>
    </lineage>
</organism>
<evidence type="ECO:0000313" key="1">
    <source>
        <dbReference type="EMBL" id="MFC0224956.1"/>
    </source>
</evidence>
<reference evidence="1 2" key="1">
    <citation type="submission" date="2024-09" db="EMBL/GenBank/DDBJ databases">
        <authorList>
            <person name="Sun Q."/>
            <person name="Mori K."/>
        </authorList>
    </citation>
    <scope>NUCLEOTIDE SEQUENCE [LARGE SCALE GENOMIC DNA]</scope>
    <source>
        <strain evidence="1 2">CCM 8626</strain>
    </source>
</reference>
<dbReference type="RefSeq" id="WP_380671810.1">
    <property type="nucleotide sequence ID" value="NZ_CP173186.1"/>
</dbReference>
<proteinExistence type="predicted"/>
<comment type="caution">
    <text evidence="1">The sequence shown here is derived from an EMBL/GenBank/DDBJ whole genome shotgun (WGS) entry which is preliminary data.</text>
</comment>
<keyword evidence="2" id="KW-1185">Reference proteome</keyword>
<evidence type="ECO:0000313" key="2">
    <source>
        <dbReference type="Proteomes" id="UP001589792"/>
    </source>
</evidence>
<accession>A0ABV6E7I5</accession>